<reference evidence="7 8" key="1">
    <citation type="journal article" date="2020" name="Nature">
        <title>Six reference-quality genomes reveal evolution of bat adaptations.</title>
        <authorList>
            <person name="Jebb D."/>
            <person name="Huang Z."/>
            <person name="Pippel M."/>
            <person name="Hughes G.M."/>
            <person name="Lavrichenko K."/>
            <person name="Devanna P."/>
            <person name="Winkler S."/>
            <person name="Jermiin L.S."/>
            <person name="Skirmuntt E.C."/>
            <person name="Katzourakis A."/>
            <person name="Burkitt-Gray L."/>
            <person name="Ray D.A."/>
            <person name="Sullivan K.A.M."/>
            <person name="Roscito J.G."/>
            <person name="Kirilenko B.M."/>
            <person name="Davalos L.M."/>
            <person name="Corthals A.P."/>
            <person name="Power M.L."/>
            <person name="Jones G."/>
            <person name="Ransome R.D."/>
            <person name="Dechmann D.K.N."/>
            <person name="Locatelli A.G."/>
            <person name="Puechmaille S.J."/>
            <person name="Fedrigo O."/>
            <person name="Jarvis E.D."/>
            <person name="Hiller M."/>
            <person name="Vernes S.C."/>
            <person name="Myers E.W."/>
            <person name="Teeling E.C."/>
        </authorList>
    </citation>
    <scope>NUCLEOTIDE SEQUENCE [LARGE SCALE GENOMIC DNA]</scope>
    <source>
        <strain evidence="7">Bat1K_MPI-CBG_1</strain>
    </source>
</reference>
<dbReference type="CDD" id="cd09076">
    <property type="entry name" value="L1-EN"/>
    <property type="match status" value="1"/>
</dbReference>
<feature type="active site" evidence="4">
    <location>
        <position position="50"/>
    </location>
</feature>
<feature type="binding site" evidence="5">
    <location>
        <position position="165"/>
    </location>
    <ligand>
        <name>Mg(2+)</name>
        <dbReference type="ChEBI" id="CHEBI:18420"/>
        <label>1</label>
    </ligand>
</feature>
<keyword evidence="3 5" id="KW-0460">Magnesium</keyword>
<proteinExistence type="predicted"/>
<dbReference type="PANTHER" id="PTHR22748:SF23">
    <property type="entry name" value="EXODEOXYRIBONUCLEASE III"/>
    <property type="match status" value="1"/>
</dbReference>
<dbReference type="GO" id="GO:0008081">
    <property type="term" value="F:phosphoric diester hydrolase activity"/>
    <property type="evidence" value="ECO:0007669"/>
    <property type="project" value="TreeGrafter"/>
</dbReference>
<feature type="binding site" evidence="5">
    <location>
        <position position="82"/>
    </location>
    <ligand>
        <name>Mg(2+)</name>
        <dbReference type="ChEBI" id="CHEBI:18420"/>
        <label>1</label>
    </ligand>
</feature>
<dbReference type="SUPFAM" id="SSF56219">
    <property type="entry name" value="DNase I-like"/>
    <property type="match status" value="1"/>
</dbReference>
<dbReference type="GO" id="GO:0006284">
    <property type="term" value="P:base-excision repair"/>
    <property type="evidence" value="ECO:0007669"/>
    <property type="project" value="TreeGrafter"/>
</dbReference>
<organism evidence="7 8">
    <name type="scientific">Phyllostomus discolor</name>
    <name type="common">pale spear-nosed bat</name>
    <dbReference type="NCBI Taxonomy" id="89673"/>
    <lineage>
        <taxon>Eukaryota</taxon>
        <taxon>Metazoa</taxon>
        <taxon>Chordata</taxon>
        <taxon>Craniata</taxon>
        <taxon>Vertebrata</taxon>
        <taxon>Euteleostomi</taxon>
        <taxon>Mammalia</taxon>
        <taxon>Eutheria</taxon>
        <taxon>Laurasiatheria</taxon>
        <taxon>Chiroptera</taxon>
        <taxon>Yangochiroptera</taxon>
        <taxon>Phyllostomidae</taxon>
        <taxon>Phyllostominae</taxon>
        <taxon>Phyllostomus</taxon>
    </lineage>
</organism>
<sequence>MERKKKAGVAILISDKTDFQKRTIKRDPEGHFIILKGRIHQEDINIVNIYAPNIGASKYTKKILEDFKKDMDSNINIVGDFNTPLSKMDRSSKQNINKDIVALNNTLDEMGFTDIYRTLHPKEAKYTFFSNVHGTFSKIDHMIGHKTSLNNFKKIEIIPSIFSDHKGLKRETNPKGKNPKHSKSWTLNSMLLNNEWVKNDIREAIK</sequence>
<evidence type="ECO:0000256" key="3">
    <source>
        <dbReference type="ARBA" id="ARBA00022842"/>
    </source>
</evidence>
<dbReference type="GO" id="GO:0005634">
    <property type="term" value="C:nucleus"/>
    <property type="evidence" value="ECO:0007669"/>
    <property type="project" value="TreeGrafter"/>
</dbReference>
<dbReference type="AlphaFoldDB" id="A0A833YH02"/>
<dbReference type="Proteomes" id="UP000664940">
    <property type="component" value="Unassembled WGS sequence"/>
</dbReference>
<name>A0A833YH02_9CHIR</name>
<evidence type="ECO:0000313" key="7">
    <source>
        <dbReference type="EMBL" id="KAF6072886.1"/>
    </source>
</evidence>
<evidence type="ECO:0000256" key="4">
    <source>
        <dbReference type="PIRSR" id="PIRSR604808-1"/>
    </source>
</evidence>
<feature type="site" description="Interaction with DNA substrate" evidence="6">
    <location>
        <position position="165"/>
    </location>
</feature>
<feature type="active site" description="Proton donor/acceptor" evidence="4">
    <location>
        <position position="80"/>
    </location>
</feature>
<keyword evidence="2" id="KW-0378">Hydrolase</keyword>
<dbReference type="GO" id="GO:0003906">
    <property type="term" value="F:DNA-(apurinic or apyrimidinic site) endonuclease activity"/>
    <property type="evidence" value="ECO:0007669"/>
    <property type="project" value="TreeGrafter"/>
</dbReference>
<feature type="site" description="Important for catalytic activity" evidence="6">
    <location>
        <position position="140"/>
    </location>
</feature>
<dbReference type="EMBL" id="JABVXQ010000035">
    <property type="protein sequence ID" value="KAF6072886.1"/>
    <property type="molecule type" value="Genomic_DNA"/>
</dbReference>
<evidence type="ECO:0000256" key="2">
    <source>
        <dbReference type="ARBA" id="ARBA00022801"/>
    </source>
</evidence>
<keyword evidence="1 5" id="KW-0479">Metal-binding</keyword>
<protein>
    <recommendedName>
        <fullName evidence="9">Craniofacial development protein 2-like</fullName>
    </recommendedName>
</protein>
<evidence type="ECO:0000313" key="8">
    <source>
        <dbReference type="Proteomes" id="UP000664940"/>
    </source>
</evidence>
<feature type="binding site" evidence="5">
    <location>
        <position position="164"/>
    </location>
    <ligand>
        <name>Mg(2+)</name>
        <dbReference type="ChEBI" id="CHEBI:18420"/>
        <label>1</label>
    </ligand>
</feature>
<evidence type="ECO:0000256" key="1">
    <source>
        <dbReference type="ARBA" id="ARBA00022723"/>
    </source>
</evidence>
<dbReference type="GO" id="GO:0008311">
    <property type="term" value="F:double-stranded DNA 3'-5' DNA exonuclease activity"/>
    <property type="evidence" value="ECO:0007669"/>
    <property type="project" value="TreeGrafter"/>
</dbReference>
<evidence type="ECO:0000256" key="5">
    <source>
        <dbReference type="PIRSR" id="PIRSR604808-2"/>
    </source>
</evidence>
<evidence type="ECO:0000256" key="6">
    <source>
        <dbReference type="PIRSR" id="PIRSR604808-3"/>
    </source>
</evidence>
<evidence type="ECO:0008006" key="9">
    <source>
        <dbReference type="Google" id="ProtNLM"/>
    </source>
</evidence>
<feature type="site" description="Transition state stabilizer" evidence="6">
    <location>
        <position position="82"/>
    </location>
</feature>
<comment type="cofactor">
    <cofactor evidence="5">
        <name>Mg(2+)</name>
        <dbReference type="ChEBI" id="CHEBI:18420"/>
    </cofactor>
    <cofactor evidence="5">
        <name>Mn(2+)</name>
        <dbReference type="ChEBI" id="CHEBI:29035"/>
    </cofactor>
    <text evidence="5">Probably binds two magnesium or manganese ions per subunit.</text>
</comment>
<comment type="caution">
    <text evidence="7">The sequence shown here is derived from an EMBL/GenBank/DDBJ whole genome shotgun (WGS) entry which is preliminary data.</text>
</comment>
<dbReference type="PANTHER" id="PTHR22748">
    <property type="entry name" value="AP ENDONUCLEASE"/>
    <property type="match status" value="1"/>
</dbReference>
<feature type="active site" description="Proton acceptor" evidence="4">
    <location>
        <position position="165"/>
    </location>
</feature>
<feature type="binding site" evidence="5">
    <location>
        <position position="80"/>
    </location>
    <ligand>
        <name>Mg(2+)</name>
        <dbReference type="ChEBI" id="CHEBI:18420"/>
        <label>1</label>
    </ligand>
</feature>
<gene>
    <name evidence="7" type="ORF">HJG60_010423</name>
</gene>
<dbReference type="GO" id="GO:0046872">
    <property type="term" value="F:metal ion binding"/>
    <property type="evidence" value="ECO:0007669"/>
    <property type="project" value="UniProtKB-KW"/>
</dbReference>
<dbReference type="InterPro" id="IPR004808">
    <property type="entry name" value="AP_endonuc_1"/>
</dbReference>
<keyword evidence="5" id="KW-0464">Manganese</keyword>
<dbReference type="InterPro" id="IPR036691">
    <property type="entry name" value="Endo/exonu/phosph_ase_sf"/>
</dbReference>
<dbReference type="Gene3D" id="3.60.10.10">
    <property type="entry name" value="Endonuclease/exonuclease/phosphatase"/>
    <property type="match status" value="1"/>
</dbReference>
<accession>A0A833YH02</accession>